<feature type="transmembrane region" description="Helical" evidence="2">
    <location>
        <begin position="997"/>
        <end position="1015"/>
    </location>
</feature>
<feature type="transmembrane region" description="Helical" evidence="2">
    <location>
        <begin position="1112"/>
        <end position="1129"/>
    </location>
</feature>
<feature type="region of interest" description="Disordered" evidence="1">
    <location>
        <begin position="192"/>
        <end position="221"/>
    </location>
</feature>
<organism evidence="3 4">
    <name type="scientific">[Torrubiella] hemipterigena</name>
    <dbReference type="NCBI Taxonomy" id="1531966"/>
    <lineage>
        <taxon>Eukaryota</taxon>
        <taxon>Fungi</taxon>
        <taxon>Dikarya</taxon>
        <taxon>Ascomycota</taxon>
        <taxon>Pezizomycotina</taxon>
        <taxon>Sordariomycetes</taxon>
        <taxon>Hypocreomycetidae</taxon>
        <taxon>Hypocreales</taxon>
        <taxon>Clavicipitaceae</taxon>
        <taxon>Clavicipitaceae incertae sedis</taxon>
        <taxon>'Torrubiella' clade</taxon>
    </lineage>
</organism>
<feature type="compositionally biased region" description="Low complexity" evidence="1">
    <location>
        <begin position="717"/>
        <end position="726"/>
    </location>
</feature>
<feature type="region of interest" description="Disordered" evidence="1">
    <location>
        <begin position="700"/>
        <end position="726"/>
    </location>
</feature>
<feature type="transmembrane region" description="Helical" evidence="2">
    <location>
        <begin position="874"/>
        <end position="897"/>
    </location>
</feature>
<dbReference type="EMBL" id="CDHN01000004">
    <property type="protein sequence ID" value="CEJ91714.1"/>
    <property type="molecule type" value="Genomic_DNA"/>
</dbReference>
<feature type="region of interest" description="Disordered" evidence="1">
    <location>
        <begin position="18"/>
        <end position="37"/>
    </location>
</feature>
<protein>
    <recommendedName>
        <fullName evidence="5">Heterokaryon incompatibility domain-containing protein</fullName>
    </recommendedName>
</protein>
<feature type="transmembrane region" description="Helical" evidence="2">
    <location>
        <begin position="1088"/>
        <end position="1105"/>
    </location>
</feature>
<name>A0A0A1TAC5_9HYPO</name>
<keyword evidence="2" id="KW-1133">Transmembrane helix</keyword>
<keyword evidence="2" id="KW-0812">Transmembrane</keyword>
<dbReference type="OrthoDB" id="2624308at2759"/>
<feature type="transmembrane region" description="Helical" evidence="2">
    <location>
        <begin position="641"/>
        <end position="658"/>
    </location>
</feature>
<evidence type="ECO:0000256" key="2">
    <source>
        <dbReference type="SAM" id="Phobius"/>
    </source>
</evidence>
<evidence type="ECO:0000313" key="4">
    <source>
        <dbReference type="Proteomes" id="UP000039046"/>
    </source>
</evidence>
<accession>A0A0A1TAC5</accession>
<dbReference type="STRING" id="1531966.A0A0A1TAC5"/>
<sequence>MSEEPDIIMSLHQNEPQRLEAGDGGVPAPAPAPAPSSIGSSKPLLYYVHPSNGKQSPLILQSFQDARSLPHTQLWKRLEARPLSPATALGKLTYWISAPILKPGSRDVNMSNGIALCEVALRFLVSIPVSCCMLHGLEFISAPFYKGHLSMAAWSAPPNEQYQPVRHLGIHGAVKDGAAEASRRLYRDNIDLDSDISRPEPSNNAVKDDDPHTTTMENDDQGIKCRPRHLCYITDVQQDELKTINVAVFLKEEGADVDLGFVFVSYTRTQFCVATKDEIRTRYPDEATRKVYSDLADKDRKQLLQWGLDAAKRAGKRAFWIDFECVVDQDNVARSASKSADVYRICDVVRAAHSMIIATGPPVAEKVGAMLAGQDYVHAVSQHPDPNKWLRQWGSRLWTLPELLLCPREHDIKLYVLGEKGRGEPVSRKKRNFAETAWDDASLVKELVNHYEGSAILSPINFISTALACFSARRTDKFTSGDVVYALMGLFPISQRSTIRQSDSGFQAFARLSLDNDGGEFLNRMVCLLPPTRPSGEPLAWFESVNDVWDAEIRDVQPSSRVVDVADDAPDTLIMNQTPSIAIRWDGFDANSIRLAELPRSRFLTAPLVWFGLMTLVLLLGLSIAEHEARMDWSAMRRRSAVMFALPALLAPVLYLWAQTRSWPHQTKADLVGIEGHVDAATVEKHLWGYNHGRLTQVESAPRGKYRDSDSAEGEQEASSSQQPAAVRRCAEEFRFTLVDTHMMTVTHITTRKPPVALFVVGSERNYHRAILCSYDWRDNTYERETALRVEARMLDYMRRSDQFRLRLHSSDAANASDGNSFVEMTSPTKVMHETDQSWRRELLFATLILLSSEMFFDVTMDFTCHTYPTSSPWVAYIIGFASAQVVAFVLIIYFPLTRIFSQLIILKGYLHPLAHLFLSRDPCSEDLLTRQVITGVVEGLVFAILLVVLWSWWSLKPAKFTARVLLFAALRILLPMRVLSSMAYSPNDNEADPADIGFLGFLSGVLHICVATLGRNRVGRPEEVGWISATLKRRLTPSLSGAQLLSSPKNQILTVFFFVVAALVHFSTRPPPFLEVYGGPPDSEHEYYFIALSAIVIAASSFLNSRFEKSTVPLLLVIITLSSMAPYLRGLSWYWSVRLADVRFAFDPLLLVLCNSIVETAVHKVQSICMILAGMGVGMLLRTTLPSVSSEIHLVASAMAMCLFAGLWIYWRMSYYRSPVAIA</sequence>
<gene>
    <name evidence="3" type="ORF">VHEMI07407</name>
</gene>
<feature type="transmembrane region" description="Helical" evidence="2">
    <location>
        <begin position="904"/>
        <end position="921"/>
    </location>
</feature>
<reference evidence="3 4" key="1">
    <citation type="journal article" date="2015" name="Genome Announc.">
        <title>Draft Genome Sequence and Gene Annotation of the Entomopathogenic Fungus Verticillium hemipterigenum.</title>
        <authorList>
            <person name="Horn F."/>
            <person name="Habel A."/>
            <person name="Scharf D.H."/>
            <person name="Dworschak J."/>
            <person name="Brakhage A.A."/>
            <person name="Guthke R."/>
            <person name="Hertweck C."/>
            <person name="Linde J."/>
        </authorList>
    </citation>
    <scope>NUCLEOTIDE SEQUENCE [LARGE SCALE GENOMIC DNA]</scope>
</reference>
<feature type="transmembrane region" description="Helical" evidence="2">
    <location>
        <begin position="965"/>
        <end position="985"/>
    </location>
</feature>
<dbReference type="HOGENOM" id="CLU_007987_0_0_1"/>
<feature type="transmembrane region" description="Helical" evidence="2">
    <location>
        <begin position="1051"/>
        <end position="1068"/>
    </location>
</feature>
<feature type="transmembrane region" description="Helical" evidence="2">
    <location>
        <begin position="1193"/>
        <end position="1212"/>
    </location>
</feature>
<feature type="transmembrane region" description="Helical" evidence="2">
    <location>
        <begin position="933"/>
        <end position="953"/>
    </location>
</feature>
<evidence type="ECO:0000256" key="1">
    <source>
        <dbReference type="SAM" id="MobiDB-lite"/>
    </source>
</evidence>
<feature type="transmembrane region" description="Helical" evidence="2">
    <location>
        <begin position="608"/>
        <end position="629"/>
    </location>
</feature>
<evidence type="ECO:0000313" key="3">
    <source>
        <dbReference type="EMBL" id="CEJ91714.1"/>
    </source>
</evidence>
<keyword evidence="2" id="KW-0472">Membrane</keyword>
<keyword evidence="4" id="KW-1185">Reference proteome</keyword>
<dbReference type="AlphaFoldDB" id="A0A0A1TAC5"/>
<proteinExistence type="predicted"/>
<evidence type="ECO:0008006" key="5">
    <source>
        <dbReference type="Google" id="ProtNLM"/>
    </source>
</evidence>
<dbReference type="Proteomes" id="UP000039046">
    <property type="component" value="Unassembled WGS sequence"/>
</dbReference>